<dbReference type="GO" id="GO:1901888">
    <property type="term" value="P:regulation of cell junction assembly"/>
    <property type="evidence" value="ECO:0007669"/>
    <property type="project" value="TreeGrafter"/>
</dbReference>
<keyword evidence="4" id="KW-0808">Transferase</keyword>
<keyword evidence="5" id="KW-0547">Nucleotide-binding</keyword>
<feature type="domain" description="Protein kinase" evidence="11">
    <location>
        <begin position="1"/>
        <end position="135"/>
    </location>
</feature>
<comment type="catalytic activity">
    <reaction evidence="9">
        <text>L-seryl-[protein] + ATP = O-phospho-L-seryl-[protein] + ADP + H(+)</text>
        <dbReference type="Rhea" id="RHEA:17989"/>
        <dbReference type="Rhea" id="RHEA-COMP:9863"/>
        <dbReference type="Rhea" id="RHEA-COMP:11604"/>
        <dbReference type="ChEBI" id="CHEBI:15378"/>
        <dbReference type="ChEBI" id="CHEBI:29999"/>
        <dbReference type="ChEBI" id="CHEBI:30616"/>
        <dbReference type="ChEBI" id="CHEBI:83421"/>
        <dbReference type="ChEBI" id="CHEBI:456216"/>
        <dbReference type="EC" id="2.7.11.1"/>
    </reaction>
</comment>
<dbReference type="GO" id="GO:0007266">
    <property type="term" value="P:Rho protein signal transduction"/>
    <property type="evidence" value="ECO:0007669"/>
    <property type="project" value="TreeGrafter"/>
</dbReference>
<dbReference type="GO" id="GO:0000281">
    <property type="term" value="P:mitotic cytokinesis"/>
    <property type="evidence" value="ECO:0007669"/>
    <property type="project" value="TreeGrafter"/>
</dbReference>
<dbReference type="GO" id="GO:0030866">
    <property type="term" value="P:cortical actin cytoskeleton organization"/>
    <property type="evidence" value="ECO:0007669"/>
    <property type="project" value="TreeGrafter"/>
</dbReference>
<dbReference type="InterPro" id="IPR000719">
    <property type="entry name" value="Prot_kinase_dom"/>
</dbReference>
<protein>
    <recommendedName>
        <fullName evidence="1">non-specific serine/threonine protein kinase</fullName>
        <ecNumber evidence="1">2.7.11.1</ecNumber>
    </recommendedName>
</protein>
<dbReference type="Pfam" id="PF00069">
    <property type="entry name" value="Pkinase"/>
    <property type="match status" value="1"/>
</dbReference>
<evidence type="ECO:0000256" key="3">
    <source>
        <dbReference type="ARBA" id="ARBA00022553"/>
    </source>
</evidence>
<dbReference type="GO" id="GO:0048598">
    <property type="term" value="P:embryonic morphogenesis"/>
    <property type="evidence" value="ECO:0007669"/>
    <property type="project" value="TreeGrafter"/>
</dbReference>
<feature type="domain" description="AGC-kinase C-terminal" evidence="12">
    <location>
        <begin position="127"/>
        <end position="195"/>
    </location>
</feature>
<evidence type="ECO:0000313" key="14">
    <source>
        <dbReference type="WBParaSite" id="nRc.2.0.1.t38719-RA"/>
    </source>
</evidence>
<dbReference type="GO" id="GO:0005524">
    <property type="term" value="F:ATP binding"/>
    <property type="evidence" value="ECO:0007669"/>
    <property type="project" value="UniProtKB-KW"/>
</dbReference>
<dbReference type="Proteomes" id="UP000887565">
    <property type="component" value="Unplaced"/>
</dbReference>
<evidence type="ECO:0000256" key="5">
    <source>
        <dbReference type="ARBA" id="ARBA00022741"/>
    </source>
</evidence>
<evidence type="ECO:0000256" key="4">
    <source>
        <dbReference type="ARBA" id="ARBA00022679"/>
    </source>
</evidence>
<dbReference type="SMART" id="SM00220">
    <property type="entry name" value="S_TKc"/>
    <property type="match status" value="1"/>
</dbReference>
<evidence type="ECO:0000256" key="8">
    <source>
        <dbReference type="ARBA" id="ARBA00047899"/>
    </source>
</evidence>
<evidence type="ECO:0000259" key="11">
    <source>
        <dbReference type="PROSITE" id="PS50011"/>
    </source>
</evidence>
<dbReference type="InterPro" id="IPR000961">
    <property type="entry name" value="AGC-kinase_C"/>
</dbReference>
<name>A0A915KIY8_ROMCU</name>
<keyword evidence="6" id="KW-0418">Kinase</keyword>
<evidence type="ECO:0000256" key="6">
    <source>
        <dbReference type="ARBA" id="ARBA00022777"/>
    </source>
</evidence>
<dbReference type="PROSITE" id="PS50011">
    <property type="entry name" value="PROTEIN_KINASE_DOM"/>
    <property type="match status" value="1"/>
</dbReference>
<dbReference type="GO" id="GO:0005856">
    <property type="term" value="C:cytoskeleton"/>
    <property type="evidence" value="ECO:0007669"/>
    <property type="project" value="TreeGrafter"/>
</dbReference>
<keyword evidence="7" id="KW-0067">ATP-binding</keyword>
<dbReference type="WBParaSite" id="nRc.2.0.1.t38719-RA">
    <property type="protein sequence ID" value="nRc.2.0.1.t38719-RA"/>
    <property type="gene ID" value="nRc.2.0.1.g38719"/>
</dbReference>
<evidence type="ECO:0000259" key="12">
    <source>
        <dbReference type="PROSITE" id="PS51285"/>
    </source>
</evidence>
<reference evidence="14" key="1">
    <citation type="submission" date="2022-11" db="UniProtKB">
        <authorList>
            <consortium name="WormBaseParasite"/>
        </authorList>
    </citation>
    <scope>IDENTIFICATION</scope>
</reference>
<keyword evidence="3" id="KW-0597">Phosphoprotein</keyword>
<dbReference type="FunFam" id="1.10.510.10:FF:000024">
    <property type="entry name" value="Probable serine/threonine-protein kinase cot-1"/>
    <property type="match status" value="1"/>
</dbReference>
<dbReference type="PROSITE" id="PS51285">
    <property type="entry name" value="AGC_KINASE_CTER"/>
    <property type="match status" value="1"/>
</dbReference>
<organism evidence="13 14">
    <name type="scientific">Romanomermis culicivorax</name>
    <name type="common">Nematode worm</name>
    <dbReference type="NCBI Taxonomy" id="13658"/>
    <lineage>
        <taxon>Eukaryota</taxon>
        <taxon>Metazoa</taxon>
        <taxon>Ecdysozoa</taxon>
        <taxon>Nematoda</taxon>
        <taxon>Enoplea</taxon>
        <taxon>Dorylaimia</taxon>
        <taxon>Mermithida</taxon>
        <taxon>Mermithoidea</taxon>
        <taxon>Mermithidae</taxon>
        <taxon>Romanomermis</taxon>
    </lineage>
</organism>
<dbReference type="AlphaFoldDB" id="A0A915KIY8"/>
<comment type="catalytic activity">
    <reaction evidence="8">
        <text>L-threonyl-[protein] + ATP = O-phospho-L-threonyl-[protein] + ADP + H(+)</text>
        <dbReference type="Rhea" id="RHEA:46608"/>
        <dbReference type="Rhea" id="RHEA-COMP:11060"/>
        <dbReference type="Rhea" id="RHEA-COMP:11605"/>
        <dbReference type="ChEBI" id="CHEBI:15378"/>
        <dbReference type="ChEBI" id="CHEBI:30013"/>
        <dbReference type="ChEBI" id="CHEBI:30616"/>
        <dbReference type="ChEBI" id="CHEBI:61977"/>
        <dbReference type="ChEBI" id="CHEBI:456216"/>
        <dbReference type="EC" id="2.7.11.1"/>
    </reaction>
</comment>
<proteinExistence type="predicted"/>
<dbReference type="InterPro" id="IPR011009">
    <property type="entry name" value="Kinase-like_dom_sf"/>
</dbReference>
<dbReference type="GO" id="GO:0005737">
    <property type="term" value="C:cytoplasm"/>
    <property type="evidence" value="ECO:0007669"/>
    <property type="project" value="TreeGrafter"/>
</dbReference>
<evidence type="ECO:0000256" key="9">
    <source>
        <dbReference type="ARBA" id="ARBA00048679"/>
    </source>
</evidence>
<dbReference type="GO" id="GO:0031032">
    <property type="term" value="P:actomyosin structure organization"/>
    <property type="evidence" value="ECO:0007669"/>
    <property type="project" value="TreeGrafter"/>
</dbReference>
<dbReference type="GO" id="GO:0072518">
    <property type="term" value="F:Rho-dependent protein serine/threonine kinase activity"/>
    <property type="evidence" value="ECO:0007669"/>
    <property type="project" value="TreeGrafter"/>
</dbReference>
<evidence type="ECO:0000256" key="2">
    <source>
        <dbReference type="ARBA" id="ARBA00022527"/>
    </source>
</evidence>
<evidence type="ECO:0000256" key="1">
    <source>
        <dbReference type="ARBA" id="ARBA00012513"/>
    </source>
</evidence>
<evidence type="ECO:0000313" key="13">
    <source>
        <dbReference type="Proteomes" id="UP000887565"/>
    </source>
</evidence>
<dbReference type="InterPro" id="IPR050839">
    <property type="entry name" value="Rho-assoc_Ser/Thr_Kinase"/>
</dbReference>
<accession>A0A915KIY8</accession>
<feature type="coiled-coil region" evidence="10">
    <location>
        <begin position="224"/>
        <end position="329"/>
    </location>
</feature>
<keyword evidence="10" id="KW-0175">Coiled coil</keyword>
<dbReference type="PANTHER" id="PTHR22988">
    <property type="entry name" value="MYOTONIC DYSTROPHY S/T KINASE-RELATED"/>
    <property type="match status" value="1"/>
</dbReference>
<keyword evidence="2" id="KW-0723">Serine/threonine-protein kinase</keyword>
<dbReference type="PANTHER" id="PTHR22988:SF73">
    <property type="entry name" value="RHO-ASSOCIATED PROTEIN KINASE"/>
    <property type="match status" value="1"/>
</dbReference>
<evidence type="ECO:0000256" key="7">
    <source>
        <dbReference type="ARBA" id="ARBA00022840"/>
    </source>
</evidence>
<dbReference type="EC" id="2.7.11.1" evidence="1"/>
<sequence>MLISASGHIKLADFGTCVRMSEDGTVKCSIAVGTPDYISPEVLKSQGSEATYGKECDWWSVGVFIYEMFVGETPFYANSLVATYAKIMKYETCLDFPSDVQMSTDSKHLIRQFLTDRSIRLGRNGASEVKAHNFFTSKAPIIPTLSGDEDTSNFDDINLDRGFDEKFPSPKVFTANQLPFIGFTYSNDLLDQLKKTRNTMACGDSNISELLQKNQDYQLQKNLKEEYETKYQDSIAKLEVLKLKEQELQQKLLKTEKILNATIVELEKITKSYDGELITRKKLEIKLEDKETNLNILRQLLDREIQERVTDGIDEIARLNDERNDLQQKLSSSVW</sequence>
<dbReference type="SUPFAM" id="SSF56112">
    <property type="entry name" value="Protein kinase-like (PK-like)"/>
    <property type="match status" value="1"/>
</dbReference>
<keyword evidence="13" id="KW-1185">Reference proteome</keyword>
<evidence type="ECO:0000256" key="10">
    <source>
        <dbReference type="SAM" id="Coils"/>
    </source>
</evidence>
<dbReference type="Gene3D" id="1.10.510.10">
    <property type="entry name" value="Transferase(Phosphotransferase) domain 1"/>
    <property type="match status" value="1"/>
</dbReference>